<organism evidence="4 5">
    <name type="scientific">Anaeromassilibacillus senegalensis</name>
    <dbReference type="NCBI Taxonomy" id="1673717"/>
    <lineage>
        <taxon>Bacteria</taxon>
        <taxon>Bacillati</taxon>
        <taxon>Bacillota</taxon>
        <taxon>Clostridia</taxon>
        <taxon>Eubacteriales</taxon>
        <taxon>Acutalibacteraceae</taxon>
        <taxon>Anaeromassilibacillus</taxon>
    </lineage>
</organism>
<evidence type="ECO:0000259" key="3">
    <source>
        <dbReference type="Pfam" id="PF00326"/>
    </source>
</evidence>
<evidence type="ECO:0000256" key="2">
    <source>
        <dbReference type="SAM" id="SignalP"/>
    </source>
</evidence>
<feature type="region of interest" description="Disordered" evidence="1">
    <location>
        <begin position="30"/>
        <end position="57"/>
    </location>
</feature>
<dbReference type="Proteomes" id="UP001298681">
    <property type="component" value="Unassembled WGS sequence"/>
</dbReference>
<evidence type="ECO:0000313" key="4">
    <source>
        <dbReference type="EMBL" id="MCG4611001.1"/>
    </source>
</evidence>
<proteinExistence type="predicted"/>
<keyword evidence="5" id="KW-1185">Reference proteome</keyword>
<feature type="compositionally biased region" description="Polar residues" evidence="1">
    <location>
        <begin position="31"/>
        <end position="46"/>
    </location>
</feature>
<feature type="chain" id="PRO_5046545667" evidence="2">
    <location>
        <begin position="25"/>
        <end position="304"/>
    </location>
</feature>
<evidence type="ECO:0000256" key="1">
    <source>
        <dbReference type="SAM" id="MobiDB-lite"/>
    </source>
</evidence>
<gene>
    <name evidence="4" type="ORF">L0P57_08650</name>
</gene>
<dbReference type="Pfam" id="PF00326">
    <property type="entry name" value="Peptidase_S9"/>
    <property type="match status" value="1"/>
</dbReference>
<evidence type="ECO:0000313" key="5">
    <source>
        <dbReference type="Proteomes" id="UP001298681"/>
    </source>
</evidence>
<dbReference type="Gene3D" id="3.40.50.1820">
    <property type="entry name" value="alpha/beta hydrolase"/>
    <property type="match status" value="1"/>
</dbReference>
<name>A0ABS9MKA7_9FIRM</name>
<reference evidence="4 5" key="1">
    <citation type="submission" date="2022-01" db="EMBL/GenBank/DDBJ databases">
        <title>Collection of gut derived symbiotic bacterial strains cultured from healthy donors.</title>
        <authorList>
            <person name="Lin H."/>
            <person name="Kohout C."/>
            <person name="Waligurski E."/>
            <person name="Pamer E.G."/>
        </authorList>
    </citation>
    <scope>NUCLEOTIDE SEQUENCE [LARGE SCALE GENOMIC DNA]</scope>
    <source>
        <strain evidence="4 5">DFI.7.58</strain>
    </source>
</reference>
<feature type="domain" description="Peptidase S9 prolyl oligopeptidase catalytic" evidence="3">
    <location>
        <begin position="143"/>
        <end position="207"/>
    </location>
</feature>
<dbReference type="RefSeq" id="WP_237966835.1">
    <property type="nucleotide sequence ID" value="NZ_JAKNHQ010000010.1"/>
</dbReference>
<protein>
    <submittedName>
        <fullName evidence="4">Prolyl oligopeptidase family serine peptidase</fullName>
    </submittedName>
</protein>
<comment type="caution">
    <text evidence="4">The sequence shown here is derived from an EMBL/GenBank/DDBJ whole genome shotgun (WGS) entry which is preliminary data.</text>
</comment>
<sequence length="304" mass="33999">MNTHFPFCLLLCGIAFLAILSSCAAKPQSLPDVSSASDSETLQEASQADVPDEPDMALPTELPVQTGIIPEQILEGETGTIHYSYYLPHGYNERQEYPLMMVMPGYDMMWFGEESSGSNLNWRGFLCWTELPEDMIVVSAQLTDWHDTSAQQAIELTEYFIDHFSVDKTRVYAAGYSAGGETMSQAVSMRPDLYAAYLHGASQWDGEYAPIAENGVAVYIFMAQNDEYYGSERAWSAYNSLRDAYVEAGWNEIDIVLQIQPPDNNWFAQRGVTGNYHGGGNLVFDETEILEWVTNHQKGGNTQK</sequence>
<dbReference type="SUPFAM" id="SSF53474">
    <property type="entry name" value="alpha/beta-Hydrolases"/>
    <property type="match status" value="1"/>
</dbReference>
<keyword evidence="2" id="KW-0732">Signal</keyword>
<dbReference type="InterPro" id="IPR001375">
    <property type="entry name" value="Peptidase_S9_cat"/>
</dbReference>
<dbReference type="EMBL" id="JAKNHQ010000010">
    <property type="protein sequence ID" value="MCG4611001.1"/>
    <property type="molecule type" value="Genomic_DNA"/>
</dbReference>
<accession>A0ABS9MKA7</accession>
<dbReference type="InterPro" id="IPR029058">
    <property type="entry name" value="AB_hydrolase_fold"/>
</dbReference>
<feature type="signal peptide" evidence="2">
    <location>
        <begin position="1"/>
        <end position="24"/>
    </location>
</feature>